<evidence type="ECO:0000313" key="3">
    <source>
        <dbReference type="Proteomes" id="UP001176883"/>
    </source>
</evidence>
<sequence length="96" mass="11209">MQTQNGQNVCPKCKSAHTSDDTRHVSKKIKKNLYPAQLELLEFINFQDTLQIIKSLEWVHNAALYHSHLFIEEEEKSILFNVKLLMDKLGDIVRQD</sequence>
<proteinExistence type="predicted"/>
<organism evidence="2 3">
    <name type="scientific">Flavivirga aquimarina</name>
    <dbReference type="NCBI Taxonomy" id="2027862"/>
    <lineage>
        <taxon>Bacteria</taxon>
        <taxon>Pseudomonadati</taxon>
        <taxon>Bacteroidota</taxon>
        <taxon>Flavobacteriia</taxon>
        <taxon>Flavobacteriales</taxon>
        <taxon>Flavobacteriaceae</taxon>
        <taxon>Flavivirga</taxon>
    </lineage>
</organism>
<gene>
    <name evidence="2" type="ORF">Q4Q35_08715</name>
</gene>
<accession>A0ABT8W9S0</accession>
<dbReference type="EMBL" id="JAUOEK010000099">
    <property type="protein sequence ID" value="MDO5969889.1"/>
    <property type="molecule type" value="Genomic_DNA"/>
</dbReference>
<comment type="caution">
    <text evidence="2">The sequence shown here is derived from an EMBL/GenBank/DDBJ whole genome shotgun (WGS) entry which is preliminary data.</text>
</comment>
<evidence type="ECO:0000313" key="2">
    <source>
        <dbReference type="EMBL" id="MDO5969889.1"/>
    </source>
</evidence>
<evidence type="ECO:0008006" key="4">
    <source>
        <dbReference type="Google" id="ProtNLM"/>
    </source>
</evidence>
<protein>
    <recommendedName>
        <fullName evidence="4">DUF4145 domain-containing protein</fullName>
    </recommendedName>
</protein>
<reference evidence="2" key="1">
    <citation type="submission" date="2023-07" db="EMBL/GenBank/DDBJ databases">
        <title>Two novel species in the genus Flavivirga.</title>
        <authorList>
            <person name="Kwon K."/>
        </authorList>
    </citation>
    <scope>NUCLEOTIDE SEQUENCE</scope>
    <source>
        <strain evidence="2">KCTC 52353</strain>
    </source>
</reference>
<name>A0ABT8W9S0_9FLAO</name>
<keyword evidence="3" id="KW-1185">Reference proteome</keyword>
<dbReference type="RefSeq" id="WP_303277583.1">
    <property type="nucleotide sequence ID" value="NZ_JAUOEK010000099.1"/>
</dbReference>
<feature type="region of interest" description="Disordered" evidence="1">
    <location>
        <begin position="1"/>
        <end position="21"/>
    </location>
</feature>
<dbReference type="Proteomes" id="UP001176883">
    <property type="component" value="Unassembled WGS sequence"/>
</dbReference>
<evidence type="ECO:0000256" key="1">
    <source>
        <dbReference type="SAM" id="MobiDB-lite"/>
    </source>
</evidence>